<reference evidence="1" key="1">
    <citation type="submission" date="2021-02" db="EMBL/GenBank/DDBJ databases">
        <authorList>
            <person name="Nowell W R."/>
        </authorList>
    </citation>
    <scope>NUCLEOTIDE SEQUENCE</scope>
</reference>
<dbReference type="Proteomes" id="UP000663844">
    <property type="component" value="Unassembled WGS sequence"/>
</dbReference>
<evidence type="ECO:0000313" key="1">
    <source>
        <dbReference type="EMBL" id="CAF3953015.1"/>
    </source>
</evidence>
<proteinExistence type="predicted"/>
<sequence length="109" mass="12497">MEHQNMNMSVVENKGSPIVSRLSRLIEGVTNESMIIAEDLQFSLGPANRITTWLTYLSDVEGSPYFGRKEKCRKNSAIYHVPFQIFRHFSYSTKVGITITNICDDLFDF</sequence>
<evidence type="ECO:0000313" key="2">
    <source>
        <dbReference type="Proteomes" id="UP000663844"/>
    </source>
</evidence>
<gene>
    <name evidence="1" type="ORF">OXD698_LOCUS26806</name>
</gene>
<comment type="caution">
    <text evidence="1">The sequence shown here is derived from an EMBL/GenBank/DDBJ whole genome shotgun (WGS) entry which is preliminary data.</text>
</comment>
<dbReference type="EMBL" id="CAJOAZ010002710">
    <property type="protein sequence ID" value="CAF3953015.1"/>
    <property type="molecule type" value="Genomic_DNA"/>
</dbReference>
<organism evidence="1 2">
    <name type="scientific">Adineta steineri</name>
    <dbReference type="NCBI Taxonomy" id="433720"/>
    <lineage>
        <taxon>Eukaryota</taxon>
        <taxon>Metazoa</taxon>
        <taxon>Spiralia</taxon>
        <taxon>Gnathifera</taxon>
        <taxon>Rotifera</taxon>
        <taxon>Eurotatoria</taxon>
        <taxon>Bdelloidea</taxon>
        <taxon>Adinetida</taxon>
        <taxon>Adinetidae</taxon>
        <taxon>Adineta</taxon>
    </lineage>
</organism>
<name>A0A819KQA4_9BILA</name>
<protein>
    <submittedName>
        <fullName evidence="1">Uncharacterized protein</fullName>
    </submittedName>
</protein>
<dbReference type="AlphaFoldDB" id="A0A819KQA4"/>
<accession>A0A819KQA4</accession>